<reference evidence="1" key="1">
    <citation type="submission" date="2023-11" db="EMBL/GenBank/DDBJ databases">
        <authorList>
            <person name="Poullet M."/>
        </authorList>
    </citation>
    <scope>NUCLEOTIDE SEQUENCE</scope>
    <source>
        <strain evidence="1">E1834</strain>
    </source>
</reference>
<gene>
    <name evidence="1" type="ORF">MENTE1834_LOCUS13406</name>
</gene>
<dbReference type="Proteomes" id="UP001497535">
    <property type="component" value="Unassembled WGS sequence"/>
</dbReference>
<dbReference type="EMBL" id="CAVMJV010000014">
    <property type="protein sequence ID" value="CAK5050760.1"/>
    <property type="molecule type" value="Genomic_DNA"/>
</dbReference>
<accession>A0ACB0YK85</accession>
<sequence length="52" mass="6262">MKNVWLVGALFVICFSYRERKKLYCRLFYVSMHLHFLPYYISMPAVLTEGLI</sequence>
<organism evidence="1 2">
    <name type="scientific">Meloidogyne enterolobii</name>
    <name type="common">Root-knot nematode worm</name>
    <name type="synonym">Meloidogyne mayaguensis</name>
    <dbReference type="NCBI Taxonomy" id="390850"/>
    <lineage>
        <taxon>Eukaryota</taxon>
        <taxon>Metazoa</taxon>
        <taxon>Ecdysozoa</taxon>
        <taxon>Nematoda</taxon>
        <taxon>Chromadorea</taxon>
        <taxon>Rhabditida</taxon>
        <taxon>Tylenchina</taxon>
        <taxon>Tylenchomorpha</taxon>
        <taxon>Tylenchoidea</taxon>
        <taxon>Meloidogynidae</taxon>
        <taxon>Meloidogyninae</taxon>
        <taxon>Meloidogyne</taxon>
    </lineage>
</organism>
<keyword evidence="2" id="KW-1185">Reference proteome</keyword>
<proteinExistence type="predicted"/>
<protein>
    <submittedName>
        <fullName evidence="1">Uncharacterized protein</fullName>
    </submittedName>
</protein>
<evidence type="ECO:0000313" key="2">
    <source>
        <dbReference type="Proteomes" id="UP001497535"/>
    </source>
</evidence>
<name>A0ACB0YK85_MELEN</name>
<evidence type="ECO:0000313" key="1">
    <source>
        <dbReference type="EMBL" id="CAK5050760.1"/>
    </source>
</evidence>
<comment type="caution">
    <text evidence="1">The sequence shown here is derived from an EMBL/GenBank/DDBJ whole genome shotgun (WGS) entry which is preliminary data.</text>
</comment>